<sequence>MSAKRKPTPSYLLHKQSGRARAVWTDATGIRQQKLLPGLYDSPESRTAFAQLQLEIAAHPHYSAQAKSSA</sequence>
<proteinExistence type="predicted"/>
<evidence type="ECO:0000313" key="1">
    <source>
        <dbReference type="EMBL" id="MDY3563007.1"/>
    </source>
</evidence>
<dbReference type="EMBL" id="JAXBLV010000228">
    <property type="protein sequence ID" value="MDY3563007.1"/>
    <property type="molecule type" value="Genomic_DNA"/>
</dbReference>
<accession>A0ABU5F889</accession>
<reference evidence="2" key="1">
    <citation type="journal article" date="2023" name="Mar. Drugs">
        <title>Gemmata algarum, a Novel Planctomycete Isolated from an Algal Mat, Displays Antimicrobial Activity.</title>
        <authorList>
            <person name="Kumar G."/>
            <person name="Kallscheuer N."/>
            <person name="Kashif M."/>
            <person name="Ahamad S."/>
            <person name="Jagadeeshwari U."/>
            <person name="Pannikurungottu S."/>
            <person name="Haufschild T."/>
            <person name="Kabuu M."/>
            <person name="Sasikala C."/>
            <person name="Jogler C."/>
            <person name="Ramana C."/>
        </authorList>
    </citation>
    <scope>NUCLEOTIDE SEQUENCE [LARGE SCALE GENOMIC DNA]</scope>
    <source>
        <strain evidence="2">JC673</strain>
    </source>
</reference>
<keyword evidence="2" id="KW-1185">Reference proteome</keyword>
<evidence type="ECO:0000313" key="2">
    <source>
        <dbReference type="Proteomes" id="UP001272242"/>
    </source>
</evidence>
<name>A0ABU5F889_9BACT</name>
<protein>
    <submittedName>
        <fullName evidence="1">Uncharacterized protein</fullName>
    </submittedName>
</protein>
<comment type="caution">
    <text evidence="1">The sequence shown here is derived from an EMBL/GenBank/DDBJ whole genome shotgun (WGS) entry which is preliminary data.</text>
</comment>
<organism evidence="1 2">
    <name type="scientific">Gemmata algarum</name>
    <dbReference type="NCBI Taxonomy" id="2975278"/>
    <lineage>
        <taxon>Bacteria</taxon>
        <taxon>Pseudomonadati</taxon>
        <taxon>Planctomycetota</taxon>
        <taxon>Planctomycetia</taxon>
        <taxon>Gemmatales</taxon>
        <taxon>Gemmataceae</taxon>
        <taxon>Gemmata</taxon>
    </lineage>
</organism>
<dbReference type="Proteomes" id="UP001272242">
    <property type="component" value="Unassembled WGS sequence"/>
</dbReference>
<gene>
    <name evidence="1" type="ORF">R5W23_004490</name>
</gene>
<dbReference type="RefSeq" id="WP_320689269.1">
    <property type="nucleotide sequence ID" value="NZ_JAXBLV010000228.1"/>
</dbReference>